<dbReference type="SUPFAM" id="SSF54001">
    <property type="entry name" value="Cysteine proteinases"/>
    <property type="match status" value="1"/>
</dbReference>
<keyword evidence="2" id="KW-1185">Reference proteome</keyword>
<dbReference type="PROSITE" id="PS51257">
    <property type="entry name" value="PROKAR_LIPOPROTEIN"/>
    <property type="match status" value="1"/>
</dbReference>
<gene>
    <name evidence="1" type="ORF">Rhe02_09800</name>
</gene>
<protein>
    <recommendedName>
        <fullName evidence="3">NlpC/P60 domain-containing protein</fullName>
    </recommendedName>
</protein>
<dbReference type="InterPro" id="IPR038765">
    <property type="entry name" value="Papain-like_cys_pep_sf"/>
</dbReference>
<dbReference type="RefSeq" id="WP_203906833.1">
    <property type="nucleotide sequence ID" value="NZ_BONY01000004.1"/>
</dbReference>
<evidence type="ECO:0008006" key="3">
    <source>
        <dbReference type="Google" id="ProtNLM"/>
    </source>
</evidence>
<dbReference type="Gene3D" id="3.90.1720.10">
    <property type="entry name" value="endopeptidase domain like (from Nostoc punctiforme)"/>
    <property type="match status" value="1"/>
</dbReference>
<evidence type="ECO:0000313" key="1">
    <source>
        <dbReference type="EMBL" id="GIH02913.1"/>
    </source>
</evidence>
<dbReference type="EMBL" id="BONY01000004">
    <property type="protein sequence ID" value="GIH02913.1"/>
    <property type="molecule type" value="Genomic_DNA"/>
</dbReference>
<name>A0A8J3Q2W1_9ACTN</name>
<proteinExistence type="predicted"/>
<accession>A0A8J3Q2W1</accession>
<sequence>MSKAVIFLAVGAAIVCLTLPALVVSAVFSGGGSGCLTSTLAGGGKPLRQWDMEQTAIAKAIFDVWARKDVPHWGLVIAFATAMQESGLRNLPHLGSHDDHDSIGVFQQRPSQGWGTPEQLARPEYQAERFFDKLLDVPHWQQLPLTQAAQAVQVSAYPNAYEKWTQDALQLAAQFSVGGQAPRGDPGMCLSSCPPPATSTPSPAGVPSVTASPPAIDGECTTLVRAASWLTAWNGGPVPYSANTDPSAYFGGYRRDCSGFTSMALGLAGPGLNTAGLAARSRRLEKFDLRAGDLLINPTPGGQGHVVIFDRWTDATMTSYIGYEQAGSGGTYHRRIPWPYYGTYHLDPYRLAN</sequence>
<dbReference type="AlphaFoldDB" id="A0A8J3Q2W1"/>
<evidence type="ECO:0000313" key="2">
    <source>
        <dbReference type="Proteomes" id="UP000612899"/>
    </source>
</evidence>
<comment type="caution">
    <text evidence="1">The sequence shown here is derived from an EMBL/GenBank/DDBJ whole genome shotgun (WGS) entry which is preliminary data.</text>
</comment>
<reference evidence="1" key="1">
    <citation type="submission" date="2021-01" db="EMBL/GenBank/DDBJ databases">
        <title>Whole genome shotgun sequence of Rhizocola hellebori NBRC 109834.</title>
        <authorList>
            <person name="Komaki H."/>
            <person name="Tamura T."/>
        </authorList>
    </citation>
    <scope>NUCLEOTIDE SEQUENCE</scope>
    <source>
        <strain evidence="1">NBRC 109834</strain>
    </source>
</reference>
<organism evidence="1 2">
    <name type="scientific">Rhizocola hellebori</name>
    <dbReference type="NCBI Taxonomy" id="1392758"/>
    <lineage>
        <taxon>Bacteria</taxon>
        <taxon>Bacillati</taxon>
        <taxon>Actinomycetota</taxon>
        <taxon>Actinomycetes</taxon>
        <taxon>Micromonosporales</taxon>
        <taxon>Micromonosporaceae</taxon>
        <taxon>Rhizocola</taxon>
    </lineage>
</organism>
<dbReference type="Proteomes" id="UP000612899">
    <property type="component" value="Unassembled WGS sequence"/>
</dbReference>